<reference evidence="1 2" key="1">
    <citation type="journal article" date="2016" name="Sci. Rep.">
        <title>The Dendrobium catenatum Lindl. genome sequence provides insights into polysaccharide synthase, floral development and adaptive evolution.</title>
        <authorList>
            <person name="Zhang G.Q."/>
            <person name="Xu Q."/>
            <person name="Bian C."/>
            <person name="Tsai W.C."/>
            <person name="Yeh C.M."/>
            <person name="Liu K.W."/>
            <person name="Yoshida K."/>
            <person name="Zhang L.S."/>
            <person name="Chang S.B."/>
            <person name="Chen F."/>
            <person name="Shi Y."/>
            <person name="Su Y.Y."/>
            <person name="Zhang Y.Q."/>
            <person name="Chen L.J."/>
            <person name="Yin Y."/>
            <person name="Lin M."/>
            <person name="Huang H."/>
            <person name="Deng H."/>
            <person name="Wang Z.W."/>
            <person name="Zhu S.L."/>
            <person name="Zhao X."/>
            <person name="Deng C."/>
            <person name="Niu S.C."/>
            <person name="Huang J."/>
            <person name="Wang M."/>
            <person name="Liu G.H."/>
            <person name="Yang H.J."/>
            <person name="Xiao X.J."/>
            <person name="Hsiao Y.Y."/>
            <person name="Wu W.L."/>
            <person name="Chen Y.Y."/>
            <person name="Mitsuda N."/>
            <person name="Ohme-Takagi M."/>
            <person name="Luo Y.B."/>
            <person name="Van de Peer Y."/>
            <person name="Liu Z.J."/>
        </authorList>
    </citation>
    <scope>NUCLEOTIDE SEQUENCE [LARGE SCALE GENOMIC DNA]</scope>
    <source>
        <tissue evidence="1">The whole plant</tissue>
    </source>
</reference>
<gene>
    <name evidence="1" type="ORF">MA16_Dca015483</name>
</gene>
<sequence>MSTILVHYNHTRKHTTCNPKIRDDYIRPSDETKWSQLKGKAYEMGKSSHPCLCTINQTHAEEEEAITATQRVRQKPQEMDSNWSPLQQQLPNYEARISRLMEHSSRPIVFRNQWSDLLGPPAEKERSRLVEAASDGGE</sequence>
<dbReference type="AlphaFoldDB" id="A0A2I0X9Q5"/>
<protein>
    <submittedName>
        <fullName evidence="1">Uncharacterized protein</fullName>
    </submittedName>
</protein>
<dbReference type="EMBL" id="KZ502041">
    <property type="protein sequence ID" value="PKU84624.1"/>
    <property type="molecule type" value="Genomic_DNA"/>
</dbReference>
<dbReference type="Proteomes" id="UP000233837">
    <property type="component" value="Unassembled WGS sequence"/>
</dbReference>
<proteinExistence type="predicted"/>
<name>A0A2I0X9Q5_9ASPA</name>
<evidence type="ECO:0000313" key="2">
    <source>
        <dbReference type="Proteomes" id="UP000233837"/>
    </source>
</evidence>
<organism evidence="1 2">
    <name type="scientific">Dendrobium catenatum</name>
    <dbReference type="NCBI Taxonomy" id="906689"/>
    <lineage>
        <taxon>Eukaryota</taxon>
        <taxon>Viridiplantae</taxon>
        <taxon>Streptophyta</taxon>
        <taxon>Embryophyta</taxon>
        <taxon>Tracheophyta</taxon>
        <taxon>Spermatophyta</taxon>
        <taxon>Magnoliopsida</taxon>
        <taxon>Liliopsida</taxon>
        <taxon>Asparagales</taxon>
        <taxon>Orchidaceae</taxon>
        <taxon>Epidendroideae</taxon>
        <taxon>Malaxideae</taxon>
        <taxon>Dendrobiinae</taxon>
        <taxon>Dendrobium</taxon>
    </lineage>
</organism>
<evidence type="ECO:0000313" key="1">
    <source>
        <dbReference type="EMBL" id="PKU84624.1"/>
    </source>
</evidence>
<reference evidence="1 2" key="2">
    <citation type="journal article" date="2017" name="Nature">
        <title>The Apostasia genome and the evolution of orchids.</title>
        <authorList>
            <person name="Zhang G.Q."/>
            <person name="Liu K.W."/>
            <person name="Li Z."/>
            <person name="Lohaus R."/>
            <person name="Hsiao Y.Y."/>
            <person name="Niu S.C."/>
            <person name="Wang J.Y."/>
            <person name="Lin Y.C."/>
            <person name="Xu Q."/>
            <person name="Chen L.J."/>
            <person name="Yoshida K."/>
            <person name="Fujiwara S."/>
            <person name="Wang Z.W."/>
            <person name="Zhang Y.Q."/>
            <person name="Mitsuda N."/>
            <person name="Wang M."/>
            <person name="Liu G.H."/>
            <person name="Pecoraro L."/>
            <person name="Huang H.X."/>
            <person name="Xiao X.J."/>
            <person name="Lin M."/>
            <person name="Wu X.Y."/>
            <person name="Wu W.L."/>
            <person name="Chen Y.Y."/>
            <person name="Chang S.B."/>
            <person name="Sakamoto S."/>
            <person name="Ohme-Takagi M."/>
            <person name="Yagi M."/>
            <person name="Zeng S.J."/>
            <person name="Shen C.Y."/>
            <person name="Yeh C.M."/>
            <person name="Luo Y.B."/>
            <person name="Tsai W.C."/>
            <person name="Van de Peer Y."/>
            <person name="Liu Z.J."/>
        </authorList>
    </citation>
    <scope>NUCLEOTIDE SEQUENCE [LARGE SCALE GENOMIC DNA]</scope>
    <source>
        <tissue evidence="1">The whole plant</tissue>
    </source>
</reference>
<accession>A0A2I0X9Q5</accession>
<keyword evidence="2" id="KW-1185">Reference proteome</keyword>